<dbReference type="Pfam" id="PF07331">
    <property type="entry name" value="TctB"/>
    <property type="match status" value="1"/>
</dbReference>
<feature type="transmembrane region" description="Helical" evidence="1">
    <location>
        <begin position="53"/>
        <end position="71"/>
    </location>
</feature>
<feature type="transmembrane region" description="Helical" evidence="1">
    <location>
        <begin position="17"/>
        <end position="33"/>
    </location>
</feature>
<comment type="caution">
    <text evidence="3">The sequence shown here is derived from an EMBL/GenBank/DDBJ whole genome shotgun (WGS) entry which is preliminary data.</text>
</comment>
<evidence type="ECO:0000259" key="2">
    <source>
        <dbReference type="Pfam" id="PF07331"/>
    </source>
</evidence>
<accession>A0AAW9RR17</accession>
<keyword evidence="1" id="KW-1133">Transmembrane helix</keyword>
<evidence type="ECO:0000313" key="3">
    <source>
        <dbReference type="EMBL" id="MEJ8570695.1"/>
    </source>
</evidence>
<name>A0AAW9RR17_9HYPH</name>
<feature type="transmembrane region" description="Helical" evidence="1">
    <location>
        <begin position="127"/>
        <end position="153"/>
    </location>
</feature>
<feature type="transmembrane region" description="Helical" evidence="1">
    <location>
        <begin position="92"/>
        <end position="115"/>
    </location>
</feature>
<dbReference type="AlphaFoldDB" id="A0AAW9RR17"/>
<protein>
    <submittedName>
        <fullName evidence="3">Tripartite tricarboxylate transporter TctB family protein</fullName>
    </submittedName>
</protein>
<sequence length="156" mass="16499">MTTDIVTKRIIRSPKDAYGGLALMLLAAVAWWGSLDLAGSQGTQFGPGTAPRLFAGLLFATGFAVMIMGLCKDGEKIERYGIRGPLLIGASVVLFAAAVGSFGLPVTAFFTILVASAASHETRWIEAIVWAAFLSIGCTLLFVFALGLSLPLWPDF</sequence>
<dbReference type="RefSeq" id="WP_340328441.1">
    <property type="nucleotide sequence ID" value="NZ_JAZHOF010000002.1"/>
</dbReference>
<dbReference type="Proteomes" id="UP001378188">
    <property type="component" value="Unassembled WGS sequence"/>
</dbReference>
<keyword evidence="1" id="KW-0812">Transmembrane</keyword>
<keyword evidence="4" id="KW-1185">Reference proteome</keyword>
<evidence type="ECO:0000313" key="4">
    <source>
        <dbReference type="Proteomes" id="UP001378188"/>
    </source>
</evidence>
<dbReference type="EMBL" id="JAZHOF010000002">
    <property type="protein sequence ID" value="MEJ8570695.1"/>
    <property type="molecule type" value="Genomic_DNA"/>
</dbReference>
<proteinExistence type="predicted"/>
<feature type="domain" description="DUF1468" evidence="2">
    <location>
        <begin position="19"/>
        <end position="151"/>
    </location>
</feature>
<evidence type="ECO:0000256" key="1">
    <source>
        <dbReference type="SAM" id="Phobius"/>
    </source>
</evidence>
<organism evidence="3 4">
    <name type="scientific">Microbaculum marinum</name>
    <dbReference type="NCBI Taxonomy" id="1764581"/>
    <lineage>
        <taxon>Bacteria</taxon>
        <taxon>Pseudomonadati</taxon>
        <taxon>Pseudomonadota</taxon>
        <taxon>Alphaproteobacteria</taxon>
        <taxon>Hyphomicrobiales</taxon>
        <taxon>Tepidamorphaceae</taxon>
        <taxon>Microbaculum</taxon>
    </lineage>
</organism>
<dbReference type="InterPro" id="IPR009936">
    <property type="entry name" value="DUF1468"/>
</dbReference>
<gene>
    <name evidence="3" type="ORF">V3328_04380</name>
</gene>
<reference evidence="3 4" key="1">
    <citation type="submission" date="2024-02" db="EMBL/GenBank/DDBJ databases">
        <title>Genome analysis and characterization of Microbaculum marinisediminis sp. nov., isolated from marine sediment.</title>
        <authorList>
            <person name="Du Z.-J."/>
            <person name="Ye Y.-Q."/>
            <person name="Zhang Z.-R."/>
            <person name="Yuan S.-M."/>
            <person name="Zhang X.-Y."/>
        </authorList>
    </citation>
    <scope>NUCLEOTIDE SEQUENCE [LARGE SCALE GENOMIC DNA]</scope>
    <source>
        <strain evidence="3 4">SDUM1044001</strain>
    </source>
</reference>
<keyword evidence="1" id="KW-0472">Membrane</keyword>